<keyword evidence="3" id="KW-1185">Reference proteome</keyword>
<evidence type="ECO:0000313" key="2">
    <source>
        <dbReference type="EMBL" id="GAA4024300.1"/>
    </source>
</evidence>
<accession>A0ABP7TCH7</accession>
<dbReference type="RefSeq" id="WP_344880916.1">
    <property type="nucleotide sequence ID" value="NZ_BAABAL010000018.1"/>
</dbReference>
<name>A0ABP7TCH7_9PSEU</name>
<comment type="caution">
    <text evidence="2">The sequence shown here is derived from an EMBL/GenBank/DDBJ whole genome shotgun (WGS) entry which is preliminary data.</text>
</comment>
<evidence type="ECO:0000259" key="1">
    <source>
        <dbReference type="Pfam" id="PF12680"/>
    </source>
</evidence>
<dbReference type="InterPro" id="IPR037401">
    <property type="entry name" value="SnoaL-like"/>
</dbReference>
<dbReference type="SUPFAM" id="SSF54427">
    <property type="entry name" value="NTF2-like"/>
    <property type="match status" value="1"/>
</dbReference>
<feature type="domain" description="SnoaL-like" evidence="1">
    <location>
        <begin position="8"/>
        <end position="103"/>
    </location>
</feature>
<protein>
    <submittedName>
        <fullName evidence="2">Nuclear transport factor 2 family protein</fullName>
    </submittedName>
</protein>
<dbReference type="Gene3D" id="3.10.450.50">
    <property type="match status" value="1"/>
</dbReference>
<proteinExistence type="predicted"/>
<dbReference type="InterPro" id="IPR032710">
    <property type="entry name" value="NTF2-like_dom_sf"/>
</dbReference>
<evidence type="ECO:0000313" key="3">
    <source>
        <dbReference type="Proteomes" id="UP001501747"/>
    </source>
</evidence>
<dbReference type="EMBL" id="BAABAL010000018">
    <property type="protein sequence ID" value="GAA4024300.1"/>
    <property type="molecule type" value="Genomic_DNA"/>
</dbReference>
<gene>
    <name evidence="2" type="ORF">GCM10022247_56010</name>
</gene>
<reference evidence="3" key="1">
    <citation type="journal article" date="2019" name="Int. J. Syst. Evol. Microbiol.">
        <title>The Global Catalogue of Microorganisms (GCM) 10K type strain sequencing project: providing services to taxonomists for standard genome sequencing and annotation.</title>
        <authorList>
            <consortium name="The Broad Institute Genomics Platform"/>
            <consortium name="The Broad Institute Genome Sequencing Center for Infectious Disease"/>
            <person name="Wu L."/>
            <person name="Ma J."/>
        </authorList>
    </citation>
    <scope>NUCLEOTIDE SEQUENCE [LARGE SCALE GENOMIC DNA]</scope>
    <source>
        <strain evidence="3">JCM 17342</strain>
    </source>
</reference>
<sequence>MIDPASVVDRQLAAYNEHDLDAFLATYAEDVRLSMSEGRTVRGRDQLRGLYEEQFAQRLCRAEVVGRLVERGWVVDHEVAHGLGGEPHRVLVAYRVREGLIDRVRFLS</sequence>
<organism evidence="2 3">
    <name type="scientific">Allokutzneria multivorans</name>
    <dbReference type="NCBI Taxonomy" id="1142134"/>
    <lineage>
        <taxon>Bacteria</taxon>
        <taxon>Bacillati</taxon>
        <taxon>Actinomycetota</taxon>
        <taxon>Actinomycetes</taxon>
        <taxon>Pseudonocardiales</taxon>
        <taxon>Pseudonocardiaceae</taxon>
        <taxon>Allokutzneria</taxon>
    </lineage>
</organism>
<dbReference type="Pfam" id="PF12680">
    <property type="entry name" value="SnoaL_2"/>
    <property type="match status" value="1"/>
</dbReference>
<dbReference type="Proteomes" id="UP001501747">
    <property type="component" value="Unassembled WGS sequence"/>
</dbReference>